<organism evidence="2 3">
    <name type="scientific">Sediminihaliea albiluteola</name>
    <dbReference type="NCBI Taxonomy" id="2758564"/>
    <lineage>
        <taxon>Bacteria</taxon>
        <taxon>Pseudomonadati</taxon>
        <taxon>Pseudomonadota</taxon>
        <taxon>Gammaproteobacteria</taxon>
        <taxon>Cellvibrionales</taxon>
        <taxon>Halieaceae</taxon>
        <taxon>Sediminihaliea</taxon>
    </lineage>
</organism>
<dbReference type="Proteomes" id="UP000539350">
    <property type="component" value="Unassembled WGS sequence"/>
</dbReference>
<keyword evidence="1" id="KW-0732">Signal</keyword>
<evidence type="ECO:0000313" key="2">
    <source>
        <dbReference type="EMBL" id="MBA6413286.1"/>
    </source>
</evidence>
<keyword evidence="3" id="KW-1185">Reference proteome</keyword>
<proteinExistence type="predicted"/>
<evidence type="ECO:0000313" key="3">
    <source>
        <dbReference type="Proteomes" id="UP000539350"/>
    </source>
</evidence>
<gene>
    <name evidence="2" type="ORF">H2508_09210</name>
</gene>
<feature type="signal peptide" evidence="1">
    <location>
        <begin position="1"/>
        <end position="20"/>
    </location>
</feature>
<dbReference type="AlphaFoldDB" id="A0A7W2YJ81"/>
<dbReference type="Pfam" id="PF11383">
    <property type="entry name" value="DUF3187"/>
    <property type="match status" value="1"/>
</dbReference>
<sequence length="324" mass="35457">MMTRITAVFLALLSPTWVAAGEPLYVKNLSPIASLFGLPAQQSAAIAAAGTWQWDFHSALASHYIEERRASEALSFDGETQRLVLAARYALSDQWQLQLELPYSKQSAGFLDTGIDRWHNLWGLPDNGRSDVPRDQLNYRYADSEQRFDLYSRRAGLGDISLAVQRSLYRAGGLALAGTVGYKFGTGDFADFSGSGEADSYAVLRLSSDSLAAAPLSWHAQLGYLRAAKVSALAGRQQRDLWFAGASAQWQFSPSWSLLGQLDAHKAPLASAIDALAKDSVMLSAGLRWQLSQRWGLDFSIVEDIAVETAPDVMFQASLRYLGP</sequence>
<dbReference type="InterPro" id="IPR021523">
    <property type="entry name" value="DUF3187"/>
</dbReference>
<feature type="chain" id="PRO_5031116099" evidence="1">
    <location>
        <begin position="21"/>
        <end position="324"/>
    </location>
</feature>
<accession>A0A7W2YJ81</accession>
<dbReference type="RefSeq" id="WP_182172224.1">
    <property type="nucleotide sequence ID" value="NZ_JACFXU010000014.1"/>
</dbReference>
<evidence type="ECO:0000256" key="1">
    <source>
        <dbReference type="SAM" id="SignalP"/>
    </source>
</evidence>
<protein>
    <submittedName>
        <fullName evidence="2">DUF3187 family protein</fullName>
    </submittedName>
</protein>
<comment type="caution">
    <text evidence="2">The sequence shown here is derived from an EMBL/GenBank/DDBJ whole genome shotgun (WGS) entry which is preliminary data.</text>
</comment>
<dbReference type="EMBL" id="JACFXU010000014">
    <property type="protein sequence ID" value="MBA6413286.1"/>
    <property type="molecule type" value="Genomic_DNA"/>
</dbReference>
<name>A0A7W2YJ81_9GAMM</name>
<reference evidence="2 3" key="1">
    <citation type="submission" date="2020-07" db="EMBL/GenBank/DDBJ databases">
        <title>Halieaceae bacterium, F7430, whole genome shotgun sequencing project.</title>
        <authorList>
            <person name="Jiang S."/>
            <person name="Liu Z.W."/>
            <person name="Du Z.J."/>
        </authorList>
    </citation>
    <scope>NUCLEOTIDE SEQUENCE [LARGE SCALE GENOMIC DNA]</scope>
    <source>
        <strain evidence="2 3">F7430</strain>
    </source>
</reference>